<gene>
    <name evidence="14" type="primary">ampD</name>
    <name evidence="14" type="ORF">LVJ81_00470</name>
</gene>
<dbReference type="NCBIfam" id="NF008758">
    <property type="entry name" value="PRK11789.1"/>
    <property type="match status" value="1"/>
</dbReference>
<dbReference type="InterPro" id="IPR002502">
    <property type="entry name" value="Amidase_domain"/>
</dbReference>
<dbReference type="Gene3D" id="3.40.80.10">
    <property type="entry name" value="Peptidoglycan recognition protein-like"/>
    <property type="match status" value="1"/>
</dbReference>
<evidence type="ECO:0000313" key="15">
    <source>
        <dbReference type="Proteomes" id="UP000832034"/>
    </source>
</evidence>
<reference evidence="14" key="2">
    <citation type="journal article" date="2022" name="Res Sq">
        <title>Evolution of multicellular longitudinally dividing oral cavity symbionts (Neisseriaceae).</title>
        <authorList>
            <person name="Nyongesa S."/>
            <person name="Weber P."/>
            <person name="Bernet E."/>
            <person name="Pullido F."/>
            <person name="Nieckarz M."/>
            <person name="Delaby M."/>
            <person name="Nieves C."/>
            <person name="Viehboeck T."/>
            <person name="Krause N."/>
            <person name="Rivera-Millot A."/>
            <person name="Nakamura A."/>
            <person name="Vischer N."/>
            <person name="VanNieuwenhze M."/>
            <person name="Brun Y."/>
            <person name="Cava F."/>
            <person name="Bulgheresi S."/>
            <person name="Veyrier F."/>
        </authorList>
    </citation>
    <scope>NUCLEOTIDE SEQUENCE</scope>
    <source>
        <strain evidence="14">SAG 1488-6</strain>
    </source>
</reference>
<protein>
    <recommendedName>
        <fullName evidence="11">1,6-anhydro-N-acetylmuramyl-L-alanine amidase AmpD</fullName>
        <ecNumber evidence="5">3.5.1.28</ecNumber>
    </recommendedName>
    <alternativeName>
        <fullName evidence="12">N-acetylmuramoyl-L-alanine amidase</fullName>
    </alternativeName>
</protein>
<proteinExistence type="inferred from homology"/>
<evidence type="ECO:0000256" key="3">
    <source>
        <dbReference type="ARBA" id="ARBA00004496"/>
    </source>
</evidence>
<evidence type="ECO:0000256" key="6">
    <source>
        <dbReference type="ARBA" id="ARBA00022490"/>
    </source>
</evidence>
<evidence type="ECO:0000256" key="10">
    <source>
        <dbReference type="ARBA" id="ARBA00023316"/>
    </source>
</evidence>
<evidence type="ECO:0000256" key="2">
    <source>
        <dbReference type="ARBA" id="ARBA00001947"/>
    </source>
</evidence>
<dbReference type="Proteomes" id="UP000832034">
    <property type="component" value="Chromosome"/>
</dbReference>
<reference evidence="14" key="1">
    <citation type="submission" date="2021-12" db="EMBL/GenBank/DDBJ databases">
        <authorList>
            <person name="Veyrier F.J."/>
        </authorList>
    </citation>
    <scope>NUCLEOTIDE SEQUENCE</scope>
    <source>
        <strain evidence="14">SAG 1488-6</strain>
    </source>
</reference>
<evidence type="ECO:0000313" key="14">
    <source>
        <dbReference type="EMBL" id="UOO92558.1"/>
    </source>
</evidence>
<dbReference type="CDD" id="cd06583">
    <property type="entry name" value="PGRP"/>
    <property type="match status" value="1"/>
</dbReference>
<evidence type="ECO:0000256" key="8">
    <source>
        <dbReference type="ARBA" id="ARBA00022801"/>
    </source>
</evidence>
<dbReference type="RefSeq" id="WP_019957900.1">
    <property type="nucleotide sequence ID" value="NZ_CP091512.1"/>
</dbReference>
<evidence type="ECO:0000256" key="5">
    <source>
        <dbReference type="ARBA" id="ARBA00011901"/>
    </source>
</evidence>
<evidence type="ECO:0000256" key="12">
    <source>
        <dbReference type="ARBA" id="ARBA00042615"/>
    </source>
</evidence>
<keyword evidence="15" id="KW-1185">Reference proteome</keyword>
<evidence type="ECO:0000256" key="7">
    <source>
        <dbReference type="ARBA" id="ARBA00022723"/>
    </source>
</evidence>
<keyword evidence="8 14" id="KW-0378">Hydrolase</keyword>
<dbReference type="InterPro" id="IPR036505">
    <property type="entry name" value="Amidase/PGRP_sf"/>
</dbReference>
<dbReference type="InterPro" id="IPR051206">
    <property type="entry name" value="NAMLAA_amidase_2"/>
</dbReference>
<evidence type="ECO:0000259" key="13">
    <source>
        <dbReference type="SMART" id="SM00644"/>
    </source>
</evidence>
<dbReference type="EC" id="3.5.1.28" evidence="5"/>
<keyword evidence="10" id="KW-0961">Cell wall biogenesis/degradation</keyword>
<comment type="similarity">
    <text evidence="4">Belongs to the N-acetylmuramoyl-L-alanine amidase 2 family.</text>
</comment>
<keyword evidence="6" id="KW-0963">Cytoplasm</keyword>
<evidence type="ECO:0000256" key="11">
    <source>
        <dbReference type="ARBA" id="ARBA00039257"/>
    </source>
</evidence>
<dbReference type="PANTHER" id="PTHR30417:SF4">
    <property type="entry name" value="1,6-ANHYDRO-N-ACETYLMURAMYL-L-ALANINE AMIDASE AMPD"/>
    <property type="match status" value="1"/>
</dbReference>
<accession>A0ABY4E9W4</accession>
<comment type="catalytic activity">
    <reaction evidence="1">
        <text>Hydrolyzes the link between N-acetylmuramoyl residues and L-amino acid residues in certain cell-wall glycopeptides.</text>
        <dbReference type="EC" id="3.5.1.28"/>
    </reaction>
</comment>
<keyword evidence="9" id="KW-0862">Zinc</keyword>
<dbReference type="PANTHER" id="PTHR30417">
    <property type="entry name" value="N-ACETYLMURAMOYL-L-ALANINE AMIDASE AMID"/>
    <property type="match status" value="1"/>
</dbReference>
<organism evidence="14 15">
    <name type="scientific">Vitreoscilla stercoraria</name>
    <dbReference type="NCBI Taxonomy" id="61"/>
    <lineage>
        <taxon>Bacteria</taxon>
        <taxon>Pseudomonadati</taxon>
        <taxon>Pseudomonadota</taxon>
        <taxon>Betaproteobacteria</taxon>
        <taxon>Neisseriales</taxon>
        <taxon>Neisseriaceae</taxon>
        <taxon>Vitreoscilla</taxon>
    </lineage>
</organism>
<evidence type="ECO:0000256" key="1">
    <source>
        <dbReference type="ARBA" id="ARBA00001561"/>
    </source>
</evidence>
<evidence type="ECO:0000256" key="4">
    <source>
        <dbReference type="ARBA" id="ARBA00007553"/>
    </source>
</evidence>
<comment type="subcellular location">
    <subcellularLocation>
        <location evidence="3">Cytoplasm</location>
    </subcellularLocation>
</comment>
<evidence type="ECO:0000256" key="9">
    <source>
        <dbReference type="ARBA" id="ARBA00022833"/>
    </source>
</evidence>
<feature type="domain" description="N-acetylmuramoyl-L-alanine amidase" evidence="13">
    <location>
        <begin position="16"/>
        <end position="162"/>
    </location>
</feature>
<sequence length="187" mass="21331">MLWKQGWYEQAVPCPSPNFGVRTRTPDLIVIHNISLPPFEYGSHSAQTLFQNQIDRNAHPFFSVIEHLRVSSHFVIERDGCVYQCVSCDDAAYHAGVSSFHNEAACNGFSIGIELEGCDFEPFEWAQYDSLLKLIVQLQQQYPIRAVTGHQHIAPSRKTDPGHFFDWKRLQEVGIEVDFNETVIIHG</sequence>
<dbReference type="GO" id="GO:0008745">
    <property type="term" value="F:N-acetylmuramoyl-L-alanine amidase activity"/>
    <property type="evidence" value="ECO:0007669"/>
    <property type="project" value="UniProtKB-EC"/>
</dbReference>
<dbReference type="SUPFAM" id="SSF55846">
    <property type="entry name" value="N-acetylmuramoyl-L-alanine amidase-like"/>
    <property type="match status" value="1"/>
</dbReference>
<dbReference type="Pfam" id="PF01510">
    <property type="entry name" value="Amidase_2"/>
    <property type="match status" value="1"/>
</dbReference>
<dbReference type="EMBL" id="CP091512">
    <property type="protein sequence ID" value="UOO92558.1"/>
    <property type="molecule type" value="Genomic_DNA"/>
</dbReference>
<name>A0ABY4E9W4_VITST</name>
<dbReference type="SMART" id="SM00644">
    <property type="entry name" value="Ami_2"/>
    <property type="match status" value="1"/>
</dbReference>
<keyword evidence="7" id="KW-0479">Metal-binding</keyword>
<comment type="cofactor">
    <cofactor evidence="2">
        <name>Zn(2+)</name>
        <dbReference type="ChEBI" id="CHEBI:29105"/>
    </cofactor>
</comment>